<dbReference type="Proteomes" id="UP000626244">
    <property type="component" value="Unassembled WGS sequence"/>
</dbReference>
<dbReference type="InterPro" id="IPR001647">
    <property type="entry name" value="HTH_TetR"/>
</dbReference>
<dbReference type="Gene3D" id="1.10.357.10">
    <property type="entry name" value="Tetracycline Repressor, domain 2"/>
    <property type="match status" value="1"/>
</dbReference>
<dbReference type="AlphaFoldDB" id="A0A8J3AMX3"/>
<dbReference type="PROSITE" id="PS50977">
    <property type="entry name" value="HTH_TETR_2"/>
    <property type="match status" value="1"/>
</dbReference>
<feature type="DNA-binding region" description="H-T-H motif" evidence="3">
    <location>
        <begin position="34"/>
        <end position="53"/>
    </location>
</feature>
<dbReference type="OrthoDB" id="9810250at2"/>
<gene>
    <name evidence="5" type="ORF">GCM10007380_29080</name>
</gene>
<evidence type="ECO:0000259" key="4">
    <source>
        <dbReference type="PROSITE" id="PS50977"/>
    </source>
</evidence>
<name>A0A8J3AMX3_9BACI</name>
<comment type="caution">
    <text evidence="5">The sequence shown here is derived from an EMBL/GenBank/DDBJ whole genome shotgun (WGS) entry which is preliminary data.</text>
</comment>
<feature type="domain" description="HTH tetR-type" evidence="4">
    <location>
        <begin position="11"/>
        <end position="71"/>
    </location>
</feature>
<keyword evidence="2 3" id="KW-0238">DNA-binding</keyword>
<dbReference type="Pfam" id="PF00440">
    <property type="entry name" value="TetR_N"/>
    <property type="match status" value="1"/>
</dbReference>
<proteinExistence type="predicted"/>
<keyword evidence="1" id="KW-0678">Repressor</keyword>
<sequence>MTQTLREIKVAKTKQLIRDTFVELIEEKGFESISVRDITMKAGLNRGTFYLHYQDKYDLMEKNQTEILVGLKDAMKDMNPSDLFEHYSNDLKYPPIIKVFEYLTENARFIKVLISSKGDPAFPKKMKNILKTALYEKLVKLIGTENSLTIPYEYSTAFISSAFFGVIEQWLERDVPHTPEEMAIVHLKIVKFMSQILGGMVK</sequence>
<evidence type="ECO:0000256" key="2">
    <source>
        <dbReference type="ARBA" id="ARBA00023125"/>
    </source>
</evidence>
<dbReference type="InterPro" id="IPR009057">
    <property type="entry name" value="Homeodomain-like_sf"/>
</dbReference>
<dbReference type="GO" id="GO:0003677">
    <property type="term" value="F:DNA binding"/>
    <property type="evidence" value="ECO:0007669"/>
    <property type="project" value="UniProtKB-UniRule"/>
</dbReference>
<dbReference type="PRINTS" id="PR00455">
    <property type="entry name" value="HTHTETR"/>
</dbReference>
<organism evidence="5 6">
    <name type="scientific">Gottfriedia solisilvae</name>
    <dbReference type="NCBI Taxonomy" id="1516104"/>
    <lineage>
        <taxon>Bacteria</taxon>
        <taxon>Bacillati</taxon>
        <taxon>Bacillota</taxon>
        <taxon>Bacilli</taxon>
        <taxon>Bacillales</taxon>
        <taxon>Bacillaceae</taxon>
        <taxon>Gottfriedia</taxon>
    </lineage>
</organism>
<protein>
    <submittedName>
        <fullName evidence="5">TetR family transcriptional regulator</fullName>
    </submittedName>
</protein>
<keyword evidence="6" id="KW-1185">Reference proteome</keyword>
<dbReference type="PANTHER" id="PTHR43479">
    <property type="entry name" value="ACREF/ENVCD OPERON REPRESSOR-RELATED"/>
    <property type="match status" value="1"/>
</dbReference>
<reference evidence="6" key="1">
    <citation type="journal article" date="2019" name="Int. J. Syst. Evol. Microbiol.">
        <title>The Global Catalogue of Microorganisms (GCM) 10K type strain sequencing project: providing services to taxonomists for standard genome sequencing and annotation.</title>
        <authorList>
            <consortium name="The Broad Institute Genomics Platform"/>
            <consortium name="The Broad Institute Genome Sequencing Center for Infectious Disease"/>
            <person name="Wu L."/>
            <person name="Ma J."/>
        </authorList>
    </citation>
    <scope>NUCLEOTIDE SEQUENCE [LARGE SCALE GENOMIC DNA]</scope>
    <source>
        <strain evidence="6">CGMCC 1.14993</strain>
    </source>
</reference>
<accession>A0A8J3AMX3</accession>
<dbReference type="RefSeq" id="WP_158093234.1">
    <property type="nucleotide sequence ID" value="NZ_BMHB01000001.1"/>
</dbReference>
<evidence type="ECO:0000313" key="6">
    <source>
        <dbReference type="Proteomes" id="UP000626244"/>
    </source>
</evidence>
<evidence type="ECO:0000256" key="3">
    <source>
        <dbReference type="PROSITE-ProRule" id="PRU00335"/>
    </source>
</evidence>
<dbReference type="Pfam" id="PF14278">
    <property type="entry name" value="TetR_C_8"/>
    <property type="match status" value="1"/>
</dbReference>
<dbReference type="EMBL" id="BMHB01000001">
    <property type="protein sequence ID" value="GGI15654.1"/>
    <property type="molecule type" value="Genomic_DNA"/>
</dbReference>
<evidence type="ECO:0000256" key="1">
    <source>
        <dbReference type="ARBA" id="ARBA00022491"/>
    </source>
</evidence>
<dbReference type="PANTHER" id="PTHR43479:SF7">
    <property type="entry name" value="TETR-FAMILY TRANSCRIPTIONAL REGULATOR"/>
    <property type="match status" value="1"/>
</dbReference>
<dbReference type="InterPro" id="IPR039532">
    <property type="entry name" value="TetR_C_Firmicutes"/>
</dbReference>
<dbReference type="InterPro" id="IPR050624">
    <property type="entry name" value="HTH-type_Tx_Regulator"/>
</dbReference>
<dbReference type="SUPFAM" id="SSF46689">
    <property type="entry name" value="Homeodomain-like"/>
    <property type="match status" value="1"/>
</dbReference>
<evidence type="ECO:0000313" key="5">
    <source>
        <dbReference type="EMBL" id="GGI15654.1"/>
    </source>
</evidence>